<keyword evidence="3" id="KW-1185">Reference proteome</keyword>
<evidence type="ECO:0000313" key="2">
    <source>
        <dbReference type="EMBL" id="ETS84073.1"/>
    </source>
</evidence>
<reference evidence="3" key="1">
    <citation type="journal article" date="2015" name="BMC Genomics">
        <title>Genomic and transcriptomic analysis of the endophytic fungus Pestalotiopsis fici reveals its lifestyle and high potential for synthesis of natural products.</title>
        <authorList>
            <person name="Wang X."/>
            <person name="Zhang X."/>
            <person name="Liu L."/>
            <person name="Xiang M."/>
            <person name="Wang W."/>
            <person name="Sun X."/>
            <person name="Che Y."/>
            <person name="Guo L."/>
            <person name="Liu G."/>
            <person name="Guo L."/>
            <person name="Wang C."/>
            <person name="Yin W.B."/>
            <person name="Stadler M."/>
            <person name="Zhang X."/>
            <person name="Liu X."/>
        </authorList>
    </citation>
    <scope>NUCLEOTIDE SEQUENCE [LARGE SCALE GENOMIC DNA]</scope>
    <source>
        <strain evidence="3">W106-1 / CGMCC3.15140</strain>
    </source>
</reference>
<dbReference type="GeneID" id="19270962"/>
<protein>
    <submittedName>
        <fullName evidence="2">Uncharacterized protein</fullName>
    </submittedName>
</protein>
<accession>W3XD97</accession>
<feature type="region of interest" description="Disordered" evidence="1">
    <location>
        <begin position="139"/>
        <end position="177"/>
    </location>
</feature>
<feature type="compositionally biased region" description="Basic and acidic residues" evidence="1">
    <location>
        <begin position="148"/>
        <end position="166"/>
    </location>
</feature>
<dbReference type="Proteomes" id="UP000030651">
    <property type="component" value="Unassembled WGS sequence"/>
</dbReference>
<name>W3XD97_PESFW</name>
<sequence>MAPKRSPHLPRPPLPPIPVLEQQFHLRPPSSSPFPTHLPSLLFREPGPPWNSFRDFVLDSLHHQGCNPVNPADVSSITQQLTSILSKIGQHYRTYQVVPSWDTLSGLIAGQKTPSYFPSRNSSSLVEPCLFTAEFCREETPPNGEEETPPHGEGEPPPHEETDHDNPNNLTPLSEELGNDIDGLNNIYDLYNFDAVHNVSPVHISTLTEDGYDFCETKELDMSNLGPLHCNCEGVPLVHDCPLTAVFDAISPRLFTFMEDM</sequence>
<dbReference type="EMBL" id="KI912111">
    <property type="protein sequence ID" value="ETS84073.1"/>
    <property type="molecule type" value="Genomic_DNA"/>
</dbReference>
<dbReference type="AlphaFoldDB" id="W3XD97"/>
<dbReference type="HOGENOM" id="CLU_1065997_0_0_1"/>
<proteinExistence type="predicted"/>
<evidence type="ECO:0000313" key="3">
    <source>
        <dbReference type="Proteomes" id="UP000030651"/>
    </source>
</evidence>
<dbReference type="InParanoid" id="W3XD97"/>
<dbReference type="KEGG" id="pfy:PFICI_05949"/>
<gene>
    <name evidence="2" type="ORF">PFICI_05949</name>
</gene>
<dbReference type="RefSeq" id="XP_007832721.1">
    <property type="nucleotide sequence ID" value="XM_007834530.1"/>
</dbReference>
<evidence type="ECO:0000256" key="1">
    <source>
        <dbReference type="SAM" id="MobiDB-lite"/>
    </source>
</evidence>
<organism evidence="2 3">
    <name type="scientific">Pestalotiopsis fici (strain W106-1 / CGMCC3.15140)</name>
    <dbReference type="NCBI Taxonomy" id="1229662"/>
    <lineage>
        <taxon>Eukaryota</taxon>
        <taxon>Fungi</taxon>
        <taxon>Dikarya</taxon>
        <taxon>Ascomycota</taxon>
        <taxon>Pezizomycotina</taxon>
        <taxon>Sordariomycetes</taxon>
        <taxon>Xylariomycetidae</taxon>
        <taxon>Amphisphaeriales</taxon>
        <taxon>Sporocadaceae</taxon>
        <taxon>Pestalotiopsis</taxon>
    </lineage>
</organism>